<proteinExistence type="predicted"/>
<dbReference type="InterPro" id="IPR001962">
    <property type="entry name" value="Asn_synthase"/>
</dbReference>
<dbReference type="EMBL" id="KI546130">
    <property type="protein sequence ID" value="EST43993.1"/>
    <property type="molecule type" value="Genomic_DNA"/>
</dbReference>
<evidence type="ECO:0000256" key="1">
    <source>
        <dbReference type="ARBA" id="ARBA00022605"/>
    </source>
</evidence>
<evidence type="ECO:0000313" key="7">
    <source>
        <dbReference type="Proteomes" id="UP000018208"/>
    </source>
</evidence>
<protein>
    <submittedName>
        <fullName evidence="5">Asparagine synthase</fullName>
    </submittedName>
</protein>
<evidence type="ECO:0000313" key="5">
    <source>
        <dbReference type="EMBL" id="EST43993.1"/>
    </source>
</evidence>
<dbReference type="VEuPathDB" id="GiardiaDB:SS50377_21220"/>
<dbReference type="InterPro" id="IPR014729">
    <property type="entry name" value="Rossmann-like_a/b/a_fold"/>
</dbReference>
<dbReference type="EMBL" id="AUWU02000001">
    <property type="protein sequence ID" value="KAH0577866.1"/>
    <property type="molecule type" value="Genomic_DNA"/>
</dbReference>
<evidence type="ECO:0000256" key="2">
    <source>
        <dbReference type="ARBA" id="ARBA00022888"/>
    </source>
</evidence>
<dbReference type="Pfam" id="PF00733">
    <property type="entry name" value="Asn_synthase"/>
    <property type="match status" value="1"/>
</dbReference>
<dbReference type="GO" id="GO:0004066">
    <property type="term" value="F:asparagine synthase (glutamine-hydrolyzing) activity"/>
    <property type="evidence" value="ECO:0007669"/>
    <property type="project" value="InterPro"/>
</dbReference>
<gene>
    <name evidence="5" type="ORF">SS50377_16302</name>
    <name evidence="6" type="ORF">SS50377_21220</name>
</gene>
<dbReference type="OrthoDB" id="10252281at2759"/>
<dbReference type="Proteomes" id="UP000018208">
    <property type="component" value="Unassembled WGS sequence"/>
</dbReference>
<evidence type="ECO:0000256" key="3">
    <source>
        <dbReference type="ARBA" id="ARBA00022962"/>
    </source>
</evidence>
<organism evidence="5">
    <name type="scientific">Spironucleus salmonicida</name>
    <dbReference type="NCBI Taxonomy" id="348837"/>
    <lineage>
        <taxon>Eukaryota</taxon>
        <taxon>Metamonada</taxon>
        <taxon>Diplomonadida</taxon>
        <taxon>Hexamitidae</taxon>
        <taxon>Hexamitinae</taxon>
        <taxon>Spironucleus</taxon>
    </lineage>
</organism>
<reference evidence="5 6" key="1">
    <citation type="journal article" date="2014" name="PLoS Genet.">
        <title>The Genome of Spironucleus salmonicida Highlights a Fish Pathogen Adapted to Fluctuating Environments.</title>
        <authorList>
            <person name="Xu F."/>
            <person name="Jerlstrom-Hultqvist J."/>
            <person name="Einarsson E."/>
            <person name="Astvaldsson A."/>
            <person name="Svard S.G."/>
            <person name="Andersson J.O."/>
        </authorList>
    </citation>
    <scope>NUCLEOTIDE SEQUENCE</scope>
    <source>
        <strain evidence="6">ATCC 50377</strain>
    </source>
</reference>
<feature type="domain" description="Asparagine synthetase" evidence="4">
    <location>
        <begin position="134"/>
        <end position="278"/>
    </location>
</feature>
<dbReference type="CDD" id="cd01991">
    <property type="entry name" value="Asn_synthase_B_C"/>
    <property type="match status" value="1"/>
</dbReference>
<keyword evidence="7" id="KW-1185">Reference proteome</keyword>
<evidence type="ECO:0000259" key="4">
    <source>
        <dbReference type="Pfam" id="PF00733"/>
    </source>
</evidence>
<keyword evidence="3" id="KW-0315">Glutamine amidotransferase</keyword>
<name>V6LI49_9EUKA</name>
<dbReference type="GO" id="GO:0006529">
    <property type="term" value="P:asparagine biosynthetic process"/>
    <property type="evidence" value="ECO:0007669"/>
    <property type="project" value="UniProtKB-KW"/>
</dbReference>
<dbReference type="PANTHER" id="PTHR45937:SF1">
    <property type="entry name" value="ASPARAGINE SYNTHETASE DOMAIN-CONTAINING PROTEIN 1"/>
    <property type="match status" value="1"/>
</dbReference>
<dbReference type="Gene3D" id="3.40.50.620">
    <property type="entry name" value="HUPs"/>
    <property type="match status" value="1"/>
</dbReference>
<dbReference type="AlphaFoldDB" id="V6LI49"/>
<reference evidence="6" key="2">
    <citation type="submission" date="2020-12" db="EMBL/GenBank/DDBJ databases">
        <title>New Spironucleus salmonicida genome in near-complete chromosomes.</title>
        <authorList>
            <person name="Xu F."/>
            <person name="Kurt Z."/>
            <person name="Jimenez-Gonzalez A."/>
            <person name="Astvaldsson A."/>
            <person name="Andersson J.O."/>
            <person name="Svard S.G."/>
        </authorList>
    </citation>
    <scope>NUCLEOTIDE SEQUENCE</scope>
    <source>
        <strain evidence="6">ATCC 50377</strain>
    </source>
</reference>
<keyword evidence="2" id="KW-0061">Asparagine biosynthesis</keyword>
<dbReference type="PANTHER" id="PTHR45937">
    <property type="entry name" value="ASPARAGINE SYNTHETASE DOMAIN-CONTAINING PROTEIN 1"/>
    <property type="match status" value="1"/>
</dbReference>
<dbReference type="SUPFAM" id="SSF52402">
    <property type="entry name" value="Adenine nucleotide alpha hydrolases-like"/>
    <property type="match status" value="1"/>
</dbReference>
<dbReference type="InterPro" id="IPR051857">
    <property type="entry name" value="Asn_synthetase_domain"/>
</dbReference>
<accession>V6LI49</accession>
<sequence>MLEFIVHGNLIIEQMLFNIQDDQPSTKYWYSQVEQDMPEFNDETTDSQIMNSLINYLSFVLIVIKKQQISIFQDQHGSIPVLFSQDCISIQQFYTGQFYLIPGLNIIDVVNEKFILNLSKRYNLMQISNYSLLESLENNIAEIVSRFDKITLLFSGGIDSAILYTLFKKEVINKNKQLMCITLECQDIMSEDSQIVKQFIKDQINPNIQFQFLVLQKQNYIEQTKSIQSLIYPLDFNIMNMNLSLVFHFLSQNQTIVISGLGPDEYLSGYKKKQSRESLVEKLYLRNCGRDFRVVNQNNSKLICPYLSQSITQIFLASLEEDKKILRDLGKQLGLPDYITQRNKRAAQFGSGISKFVKGEGYDMLQ</sequence>
<keyword evidence="1" id="KW-0028">Amino-acid biosynthesis</keyword>
<evidence type="ECO:0000313" key="6">
    <source>
        <dbReference type="EMBL" id="KAH0577866.1"/>
    </source>
</evidence>